<gene>
    <name evidence="2" type="ORF">BXT84_07360</name>
</gene>
<evidence type="ECO:0000259" key="1">
    <source>
        <dbReference type="Pfam" id="PF01926"/>
    </source>
</evidence>
<protein>
    <recommendedName>
        <fullName evidence="1">G domain-containing protein</fullName>
    </recommendedName>
</protein>
<feature type="domain" description="G" evidence="1">
    <location>
        <begin position="52"/>
        <end position="156"/>
    </location>
</feature>
<accession>A0ABM6RR37</accession>
<dbReference type="Gene3D" id="3.40.50.300">
    <property type="entry name" value="P-loop containing nucleotide triphosphate hydrolases"/>
    <property type="match status" value="1"/>
</dbReference>
<dbReference type="Pfam" id="PF01926">
    <property type="entry name" value="MMR_HSR1"/>
    <property type="match status" value="1"/>
</dbReference>
<organism evidence="2 3">
    <name type="scientific">Sulfobacillus thermotolerans</name>
    <dbReference type="NCBI Taxonomy" id="338644"/>
    <lineage>
        <taxon>Bacteria</taxon>
        <taxon>Bacillati</taxon>
        <taxon>Bacillota</taxon>
        <taxon>Clostridia</taxon>
        <taxon>Eubacteriales</taxon>
        <taxon>Clostridiales Family XVII. Incertae Sedis</taxon>
        <taxon>Sulfobacillus</taxon>
    </lineage>
</organism>
<dbReference type="InterPro" id="IPR027417">
    <property type="entry name" value="P-loop_NTPase"/>
</dbReference>
<reference evidence="2 3" key="1">
    <citation type="journal article" date="2019" name="Sci. Rep.">
        <title>Sulfobacillus thermotolerans: new insights into resistance and metabolic capacities of acidophilic chemolithotrophs.</title>
        <authorList>
            <person name="Panyushkina A.E."/>
            <person name="Babenko V.V."/>
            <person name="Nikitina A.S."/>
            <person name="Selezneva O.V."/>
            <person name="Tsaplina I.A."/>
            <person name="Letarova M.A."/>
            <person name="Kostryukova E.S."/>
            <person name="Letarov A.V."/>
        </authorList>
    </citation>
    <scope>NUCLEOTIDE SEQUENCE [LARGE SCALE GENOMIC DNA]</scope>
    <source>
        <strain evidence="2 3">Kr1</strain>
    </source>
</reference>
<evidence type="ECO:0000313" key="3">
    <source>
        <dbReference type="Proteomes" id="UP000325292"/>
    </source>
</evidence>
<sequence length="201" mass="22073">MDALVIGKPNVGKSLFVLNFASYLGLREIRLDVMSSDDRVSVRRVSLEDAKRKLVSHTAHKTLLPRRVDLVLPNGKNPKHLSIIDTVGISEGIHHVADVRQAMASTLARISSADMVLHLVDVSRLGHKSIEAPGPVDEEIARYAKLLGPYAILANKVDKPGAADGVSQLREQFRGIPVIPISALTRRGFREVKALIFRYMG</sequence>
<dbReference type="SUPFAM" id="SSF52540">
    <property type="entry name" value="P-loop containing nucleoside triphosphate hydrolases"/>
    <property type="match status" value="1"/>
</dbReference>
<dbReference type="Proteomes" id="UP000325292">
    <property type="component" value="Chromosome"/>
</dbReference>
<proteinExistence type="predicted"/>
<dbReference type="EMBL" id="CP019454">
    <property type="protein sequence ID" value="AUW93782.1"/>
    <property type="molecule type" value="Genomic_DNA"/>
</dbReference>
<keyword evidence="3" id="KW-1185">Reference proteome</keyword>
<name>A0ABM6RR37_9FIRM</name>
<dbReference type="InterPro" id="IPR006073">
    <property type="entry name" value="GTP-bd"/>
</dbReference>
<evidence type="ECO:0000313" key="2">
    <source>
        <dbReference type="EMBL" id="AUW93782.1"/>
    </source>
</evidence>